<dbReference type="Gramene" id="TVU29853">
    <property type="protein sequence ID" value="TVU29853"/>
    <property type="gene ID" value="EJB05_21441"/>
</dbReference>
<comment type="similarity">
    <text evidence="3">Belongs to the PMEI family.</text>
</comment>
<dbReference type="AlphaFoldDB" id="A0A5J9V1I3"/>
<feature type="domain" description="Pectinesterase inhibitor" evidence="4">
    <location>
        <begin position="38"/>
        <end position="188"/>
    </location>
</feature>
<keyword evidence="1" id="KW-0732">Signal</keyword>
<dbReference type="InterPro" id="IPR035513">
    <property type="entry name" value="Invertase/methylesterase_inhib"/>
</dbReference>
<reference evidence="5 6" key="1">
    <citation type="journal article" date="2019" name="Sci. Rep.">
        <title>A high-quality genome of Eragrostis curvula grass provides insights into Poaceae evolution and supports new strategies to enhance forage quality.</title>
        <authorList>
            <person name="Carballo J."/>
            <person name="Santos B.A.C.M."/>
            <person name="Zappacosta D."/>
            <person name="Garbus I."/>
            <person name="Selva J.P."/>
            <person name="Gallo C.A."/>
            <person name="Diaz A."/>
            <person name="Albertini E."/>
            <person name="Caccamo M."/>
            <person name="Echenique V."/>
        </authorList>
    </citation>
    <scope>NUCLEOTIDE SEQUENCE [LARGE SCALE GENOMIC DNA]</scope>
    <source>
        <strain evidence="6">cv. Victoria</strain>
        <tissue evidence="5">Leaf</tissue>
    </source>
</reference>
<evidence type="ECO:0000313" key="6">
    <source>
        <dbReference type="Proteomes" id="UP000324897"/>
    </source>
</evidence>
<proteinExistence type="inferred from homology"/>
<dbReference type="SUPFAM" id="SSF101148">
    <property type="entry name" value="Plant invertase/pectin methylesterase inhibitor"/>
    <property type="match status" value="1"/>
</dbReference>
<dbReference type="Pfam" id="PF04043">
    <property type="entry name" value="PMEI"/>
    <property type="match status" value="1"/>
</dbReference>
<keyword evidence="2" id="KW-1015">Disulfide bond</keyword>
<dbReference type="PANTHER" id="PTHR35357:SF13">
    <property type="entry name" value="OS02G0537100 PROTEIN"/>
    <property type="match status" value="1"/>
</dbReference>
<dbReference type="Proteomes" id="UP000324897">
    <property type="component" value="Chromosome 1"/>
</dbReference>
<dbReference type="NCBIfam" id="TIGR01614">
    <property type="entry name" value="PME_inhib"/>
    <property type="match status" value="1"/>
</dbReference>
<keyword evidence="6" id="KW-1185">Reference proteome</keyword>
<gene>
    <name evidence="5" type="ORF">EJB05_21441</name>
</gene>
<evidence type="ECO:0000256" key="3">
    <source>
        <dbReference type="ARBA" id="ARBA00038471"/>
    </source>
</evidence>
<evidence type="ECO:0000259" key="4">
    <source>
        <dbReference type="SMART" id="SM00856"/>
    </source>
</evidence>
<dbReference type="InterPro" id="IPR006501">
    <property type="entry name" value="Pectinesterase_inhib_dom"/>
</dbReference>
<organism evidence="5 6">
    <name type="scientific">Eragrostis curvula</name>
    <name type="common">weeping love grass</name>
    <dbReference type="NCBI Taxonomy" id="38414"/>
    <lineage>
        <taxon>Eukaryota</taxon>
        <taxon>Viridiplantae</taxon>
        <taxon>Streptophyta</taxon>
        <taxon>Embryophyta</taxon>
        <taxon>Tracheophyta</taxon>
        <taxon>Spermatophyta</taxon>
        <taxon>Magnoliopsida</taxon>
        <taxon>Liliopsida</taxon>
        <taxon>Poales</taxon>
        <taxon>Poaceae</taxon>
        <taxon>PACMAD clade</taxon>
        <taxon>Chloridoideae</taxon>
        <taxon>Eragrostideae</taxon>
        <taxon>Eragrostidinae</taxon>
        <taxon>Eragrostis</taxon>
    </lineage>
</organism>
<dbReference type="PANTHER" id="PTHR35357">
    <property type="entry name" value="OS02G0537100 PROTEIN"/>
    <property type="match status" value="1"/>
</dbReference>
<feature type="non-terminal residue" evidence="5">
    <location>
        <position position="1"/>
    </location>
</feature>
<accession>A0A5J9V1I3</accession>
<evidence type="ECO:0000256" key="1">
    <source>
        <dbReference type="ARBA" id="ARBA00022729"/>
    </source>
</evidence>
<name>A0A5J9V1I3_9POAL</name>
<evidence type="ECO:0000256" key="2">
    <source>
        <dbReference type="ARBA" id="ARBA00023157"/>
    </source>
</evidence>
<dbReference type="EMBL" id="RWGY01000011">
    <property type="protein sequence ID" value="TVU29853.1"/>
    <property type="molecule type" value="Genomic_DNA"/>
</dbReference>
<comment type="caution">
    <text evidence="5">The sequence shown here is derived from an EMBL/GenBank/DDBJ whole genome shotgun (WGS) entry which is preliminary data.</text>
</comment>
<dbReference type="GO" id="GO:0004857">
    <property type="term" value="F:enzyme inhibitor activity"/>
    <property type="evidence" value="ECO:0007669"/>
    <property type="project" value="InterPro"/>
</dbReference>
<evidence type="ECO:0000313" key="5">
    <source>
        <dbReference type="EMBL" id="TVU29853.1"/>
    </source>
</evidence>
<dbReference type="SMART" id="SM00856">
    <property type="entry name" value="PMEI"/>
    <property type="match status" value="1"/>
</dbReference>
<protein>
    <recommendedName>
        <fullName evidence="4">Pectinesterase inhibitor domain-containing protein</fullName>
    </recommendedName>
</protein>
<sequence length="193" mass="20868">MQQGKKNFCACWAELSTKMRPSKTCFVAVFVVVLAVSGVDATVVTTCKAAANNNTLVNYRFCVSELSKRNGSDAADTWGLAKLAAVAGAGNARKAITKINDRLTKPVVEAKAGFEQCQKLYGDVASAFLRARDYINDRNYAAGKEQVMLGIYLAQKCDDLLGNTIANPSPLRKYSYYTGNIATVCMAITNIIN</sequence>
<dbReference type="Gene3D" id="1.20.140.40">
    <property type="entry name" value="Invertase/pectin methylesterase inhibitor family protein"/>
    <property type="match status" value="1"/>
</dbReference>